<dbReference type="Pfam" id="PF13091">
    <property type="entry name" value="PLDc_2"/>
    <property type="match status" value="1"/>
</dbReference>
<dbReference type="InterPro" id="IPR025202">
    <property type="entry name" value="PLD-like_dom"/>
</dbReference>
<gene>
    <name evidence="2" type="ORF">LCGC14_1658150</name>
</gene>
<feature type="domain" description="Phospholipase D-like" evidence="1">
    <location>
        <begin position="73"/>
        <end position="191"/>
    </location>
</feature>
<evidence type="ECO:0000313" key="2">
    <source>
        <dbReference type="EMBL" id="KKM19187.1"/>
    </source>
</evidence>
<proteinExistence type="predicted"/>
<name>A0A0F9HVK7_9ZZZZ</name>
<sequence length="229" mass="26430">MPENKNTKESPSRKLIFYQINHVSQIDQEIKAQEVNQPPELIPKDKNTFLFTHPLNKDARSIIYQVKALIEDAIQNDSYLLVSSFIFNSNEIIKFIKKAAYKLKGKVYLILGSKLYAYLSFNRVNEFVNEGFSDLTKSGVLVRYMKNAHLKFITSGRKSLICTTNFTTEGLYKNPEFGMLLEYESVIKSLNRLTTNANFLPSAFSLASRIFGIYPPPHFNRNIDYDEKF</sequence>
<dbReference type="AlphaFoldDB" id="A0A0F9HVK7"/>
<dbReference type="Gene3D" id="3.30.870.10">
    <property type="entry name" value="Endonuclease Chain A"/>
    <property type="match status" value="1"/>
</dbReference>
<organism evidence="2">
    <name type="scientific">marine sediment metagenome</name>
    <dbReference type="NCBI Taxonomy" id="412755"/>
    <lineage>
        <taxon>unclassified sequences</taxon>
        <taxon>metagenomes</taxon>
        <taxon>ecological metagenomes</taxon>
    </lineage>
</organism>
<evidence type="ECO:0000259" key="1">
    <source>
        <dbReference type="Pfam" id="PF13091"/>
    </source>
</evidence>
<dbReference type="SUPFAM" id="SSF56024">
    <property type="entry name" value="Phospholipase D/nuclease"/>
    <property type="match status" value="1"/>
</dbReference>
<reference evidence="2" key="1">
    <citation type="journal article" date="2015" name="Nature">
        <title>Complex archaea that bridge the gap between prokaryotes and eukaryotes.</title>
        <authorList>
            <person name="Spang A."/>
            <person name="Saw J.H."/>
            <person name="Jorgensen S.L."/>
            <person name="Zaremba-Niedzwiedzka K."/>
            <person name="Martijn J."/>
            <person name="Lind A.E."/>
            <person name="van Eijk R."/>
            <person name="Schleper C."/>
            <person name="Guy L."/>
            <person name="Ettema T.J."/>
        </authorList>
    </citation>
    <scope>NUCLEOTIDE SEQUENCE</scope>
</reference>
<dbReference type="EMBL" id="LAZR01014046">
    <property type="protein sequence ID" value="KKM19187.1"/>
    <property type="molecule type" value="Genomic_DNA"/>
</dbReference>
<comment type="caution">
    <text evidence="2">The sequence shown here is derived from an EMBL/GenBank/DDBJ whole genome shotgun (WGS) entry which is preliminary data.</text>
</comment>
<protein>
    <recommendedName>
        <fullName evidence="1">Phospholipase D-like domain-containing protein</fullName>
    </recommendedName>
</protein>
<accession>A0A0F9HVK7</accession>